<evidence type="ECO:0000256" key="2">
    <source>
        <dbReference type="ARBA" id="ARBA00022450"/>
    </source>
</evidence>
<dbReference type="Pfam" id="PF00668">
    <property type="entry name" value="Condensation"/>
    <property type="match status" value="1"/>
</dbReference>
<dbReference type="EMBL" id="UGRU01000001">
    <property type="protein sequence ID" value="SUA48104.1"/>
    <property type="molecule type" value="Genomic_DNA"/>
</dbReference>
<dbReference type="Pfam" id="PF00550">
    <property type="entry name" value="PP-binding"/>
    <property type="match status" value="1"/>
</dbReference>
<proteinExistence type="predicted"/>
<dbReference type="InterPro" id="IPR020806">
    <property type="entry name" value="PKS_PP-bd"/>
</dbReference>
<organism evidence="5 6">
    <name type="scientific">Nocardia africana</name>
    <dbReference type="NCBI Taxonomy" id="134964"/>
    <lineage>
        <taxon>Bacteria</taxon>
        <taxon>Bacillati</taxon>
        <taxon>Actinomycetota</taxon>
        <taxon>Actinomycetes</taxon>
        <taxon>Mycobacteriales</taxon>
        <taxon>Nocardiaceae</taxon>
        <taxon>Nocardia</taxon>
    </lineage>
</organism>
<dbReference type="SUPFAM" id="SSF52777">
    <property type="entry name" value="CoA-dependent acyltransferases"/>
    <property type="match status" value="1"/>
</dbReference>
<keyword evidence="2" id="KW-0596">Phosphopantetheine</keyword>
<dbReference type="GO" id="GO:0031177">
    <property type="term" value="F:phosphopantetheine binding"/>
    <property type="evidence" value="ECO:0007669"/>
    <property type="project" value="InterPro"/>
</dbReference>
<dbReference type="InterPro" id="IPR036736">
    <property type="entry name" value="ACP-like_sf"/>
</dbReference>
<keyword evidence="3" id="KW-0597">Phosphoprotein</keyword>
<dbReference type="Gene3D" id="3.30.559.10">
    <property type="entry name" value="Chloramphenicol acetyltransferase-like domain"/>
    <property type="match status" value="1"/>
</dbReference>
<dbReference type="SMART" id="SM00823">
    <property type="entry name" value="PKS_PP"/>
    <property type="match status" value="1"/>
</dbReference>
<dbReference type="SUPFAM" id="SSF47336">
    <property type="entry name" value="ACP-like"/>
    <property type="match status" value="1"/>
</dbReference>
<dbReference type="PROSITE" id="PS00012">
    <property type="entry name" value="PHOSPHOPANTETHEINE"/>
    <property type="match status" value="1"/>
</dbReference>
<name>A0A378X5S2_9NOCA</name>
<feature type="domain" description="Carrier" evidence="4">
    <location>
        <begin position="40"/>
        <end position="116"/>
    </location>
</feature>
<dbReference type="PROSITE" id="PS50075">
    <property type="entry name" value="CARRIER"/>
    <property type="match status" value="1"/>
</dbReference>
<evidence type="ECO:0000313" key="5">
    <source>
        <dbReference type="EMBL" id="SUA48104.1"/>
    </source>
</evidence>
<dbReference type="Proteomes" id="UP000255082">
    <property type="component" value="Unassembled WGS sequence"/>
</dbReference>
<dbReference type="Gene3D" id="3.30.300.30">
    <property type="match status" value="1"/>
</dbReference>
<dbReference type="AlphaFoldDB" id="A0A378X5S2"/>
<dbReference type="GO" id="GO:0008610">
    <property type="term" value="P:lipid biosynthetic process"/>
    <property type="evidence" value="ECO:0007669"/>
    <property type="project" value="UniProtKB-ARBA"/>
</dbReference>
<reference evidence="5 6" key="1">
    <citation type="submission" date="2018-06" db="EMBL/GenBank/DDBJ databases">
        <authorList>
            <consortium name="Pathogen Informatics"/>
            <person name="Doyle S."/>
        </authorList>
    </citation>
    <scope>NUCLEOTIDE SEQUENCE [LARGE SCALE GENOMIC DNA]</scope>
    <source>
        <strain evidence="5 6">NCTC13184</strain>
    </source>
</reference>
<comment type="cofactor">
    <cofactor evidence="1">
        <name>pantetheine 4'-phosphate</name>
        <dbReference type="ChEBI" id="CHEBI:47942"/>
    </cofactor>
</comment>
<dbReference type="GO" id="GO:0043041">
    <property type="term" value="P:amino acid activation for nonribosomal peptide biosynthetic process"/>
    <property type="evidence" value="ECO:0007669"/>
    <property type="project" value="TreeGrafter"/>
</dbReference>
<accession>A0A378X5S2</accession>
<dbReference type="PANTHER" id="PTHR45527">
    <property type="entry name" value="NONRIBOSOMAL PEPTIDE SYNTHETASE"/>
    <property type="match status" value="1"/>
</dbReference>
<dbReference type="GO" id="GO:0003824">
    <property type="term" value="F:catalytic activity"/>
    <property type="evidence" value="ECO:0007669"/>
    <property type="project" value="InterPro"/>
</dbReference>
<dbReference type="InterPro" id="IPR023213">
    <property type="entry name" value="CAT-like_dom_sf"/>
</dbReference>
<dbReference type="GO" id="GO:0044550">
    <property type="term" value="P:secondary metabolite biosynthetic process"/>
    <property type="evidence" value="ECO:0007669"/>
    <property type="project" value="TreeGrafter"/>
</dbReference>
<evidence type="ECO:0000259" key="4">
    <source>
        <dbReference type="PROSITE" id="PS50075"/>
    </source>
</evidence>
<dbReference type="PANTHER" id="PTHR45527:SF1">
    <property type="entry name" value="FATTY ACID SYNTHASE"/>
    <property type="match status" value="1"/>
</dbReference>
<evidence type="ECO:0000313" key="6">
    <source>
        <dbReference type="Proteomes" id="UP000255082"/>
    </source>
</evidence>
<dbReference type="GO" id="GO:0072330">
    <property type="term" value="P:monocarboxylic acid biosynthetic process"/>
    <property type="evidence" value="ECO:0007669"/>
    <property type="project" value="UniProtKB-ARBA"/>
</dbReference>
<dbReference type="SUPFAM" id="SSF56801">
    <property type="entry name" value="Acetyl-CoA synthetase-like"/>
    <property type="match status" value="1"/>
</dbReference>
<sequence length="286" mass="30522">MVPAAIVVLDALPLSANGKLDRRALPAPEFEAREFRAPATPVEEIVAATVAEVLGIDTEARPVGLDDDFFELGGNSLIATQVVARLGQALNTRIPVRTLFEAPTVAALAARLETHAGSGGRRALVAGPRPEEIPLSLAQQRMWFLNRFDTASAVNNIPMAVRLTGALDVDALREAVADVIERHEVLRTVYPETSDGQGVQVILPADRDAVELDAEPVAEAQLPERVREVVLTGFDVTAAVPVRAKLFRVEHASGNGAGESAPDYVLVFVVHHISGTAGRCGRWPAM</sequence>
<dbReference type="InterPro" id="IPR006162">
    <property type="entry name" value="Ppantetheine_attach_site"/>
</dbReference>
<evidence type="ECO:0000256" key="3">
    <source>
        <dbReference type="ARBA" id="ARBA00022553"/>
    </source>
</evidence>
<protein>
    <submittedName>
        <fullName evidence="5">Dimodular nonribosomal peptide synthase</fullName>
    </submittedName>
</protein>
<gene>
    <name evidence="5" type="primary">dhbF_14</name>
    <name evidence="5" type="ORF">NCTC13184_06649</name>
</gene>
<dbReference type="InterPro" id="IPR001242">
    <property type="entry name" value="Condensation_dom"/>
</dbReference>
<dbReference type="InterPro" id="IPR009081">
    <property type="entry name" value="PP-bd_ACP"/>
</dbReference>
<dbReference type="FunFam" id="1.10.1200.10:FF:000016">
    <property type="entry name" value="Non-ribosomal peptide synthase"/>
    <property type="match status" value="1"/>
</dbReference>
<dbReference type="GO" id="GO:0005829">
    <property type="term" value="C:cytosol"/>
    <property type="evidence" value="ECO:0007669"/>
    <property type="project" value="TreeGrafter"/>
</dbReference>
<evidence type="ECO:0000256" key="1">
    <source>
        <dbReference type="ARBA" id="ARBA00001957"/>
    </source>
</evidence>
<dbReference type="InterPro" id="IPR045851">
    <property type="entry name" value="AMP-bd_C_sf"/>
</dbReference>
<dbReference type="Gene3D" id="1.10.1200.10">
    <property type="entry name" value="ACP-like"/>
    <property type="match status" value="1"/>
</dbReference>